<dbReference type="Gene3D" id="3.90.70.10">
    <property type="entry name" value="Cysteine proteinases"/>
    <property type="match status" value="2"/>
</dbReference>
<feature type="region of interest" description="Disordered" evidence="13">
    <location>
        <begin position="816"/>
        <end position="838"/>
    </location>
</feature>
<dbReference type="InterPro" id="IPR009060">
    <property type="entry name" value="UBA-like_sf"/>
</dbReference>
<dbReference type="GO" id="GO:0046982">
    <property type="term" value="F:protein heterodimerization activity"/>
    <property type="evidence" value="ECO:0007669"/>
    <property type="project" value="InterPro"/>
</dbReference>
<dbReference type="WBParaSite" id="HNAJ_0000292501-mRNA-1">
    <property type="protein sequence ID" value="HNAJ_0000292501-mRNA-1"/>
    <property type="gene ID" value="HNAJ_0000292501"/>
</dbReference>
<keyword evidence="9" id="KW-0378">Hydrolase</keyword>
<dbReference type="Pfam" id="PF02148">
    <property type="entry name" value="zf-UBP"/>
    <property type="match status" value="1"/>
</dbReference>
<name>A0A0R3T787_RODNA</name>
<dbReference type="InterPro" id="IPR013083">
    <property type="entry name" value="Znf_RING/FYVE/PHD"/>
</dbReference>
<evidence type="ECO:0000256" key="9">
    <source>
        <dbReference type="ARBA" id="ARBA00022801"/>
    </source>
</evidence>
<reference evidence="19" key="1">
    <citation type="submission" date="2017-02" db="UniProtKB">
        <authorList>
            <consortium name="WormBaseParasite"/>
        </authorList>
    </citation>
    <scope>IDENTIFICATION</scope>
</reference>
<evidence type="ECO:0000313" key="19">
    <source>
        <dbReference type="WBParaSite" id="HNAJ_0000292501-mRNA-1"/>
    </source>
</evidence>
<evidence type="ECO:0000256" key="8">
    <source>
        <dbReference type="ARBA" id="ARBA00022786"/>
    </source>
</evidence>
<dbReference type="Pfam" id="PF17807">
    <property type="entry name" value="zf-UBP_var"/>
    <property type="match status" value="1"/>
</dbReference>
<evidence type="ECO:0000256" key="11">
    <source>
        <dbReference type="ARBA" id="ARBA00022833"/>
    </source>
</evidence>
<dbReference type="InterPro" id="IPR050185">
    <property type="entry name" value="Ub_carboxyl-term_hydrolase"/>
</dbReference>
<dbReference type="GO" id="GO:0008270">
    <property type="term" value="F:zinc ion binding"/>
    <property type="evidence" value="ECO:0007669"/>
    <property type="project" value="UniProtKB-KW"/>
</dbReference>
<dbReference type="InterPro" id="IPR009072">
    <property type="entry name" value="Histone-fold"/>
</dbReference>
<dbReference type="AlphaFoldDB" id="A0A0R3T787"/>
<evidence type="ECO:0000259" key="16">
    <source>
        <dbReference type="PROSITE" id="PS50271"/>
    </source>
</evidence>
<evidence type="ECO:0000256" key="10">
    <source>
        <dbReference type="ARBA" id="ARBA00022807"/>
    </source>
</evidence>
<dbReference type="EMBL" id="UZAE01001576">
    <property type="protein sequence ID" value="VDN98783.1"/>
    <property type="molecule type" value="Genomic_DNA"/>
</dbReference>
<keyword evidence="5" id="KW-0479">Metal-binding</keyword>
<dbReference type="PANTHER" id="PTHR21646">
    <property type="entry name" value="UBIQUITIN CARBOXYL-TERMINAL HYDROLASE"/>
    <property type="match status" value="1"/>
</dbReference>
<dbReference type="PANTHER" id="PTHR21646:SF10">
    <property type="entry name" value="UBIQUITIN CARBOXYL-TERMINAL HYDROLASE 14"/>
    <property type="match status" value="1"/>
</dbReference>
<feature type="domain" description="UBA" evidence="14">
    <location>
        <begin position="764"/>
        <end position="804"/>
    </location>
</feature>
<dbReference type="Pfam" id="PF00808">
    <property type="entry name" value="CBFD_NFYB_HMF"/>
    <property type="match status" value="1"/>
</dbReference>
<dbReference type="PROSITE" id="PS50271">
    <property type="entry name" value="ZF_UBP"/>
    <property type="match status" value="1"/>
</dbReference>
<dbReference type="InterPro" id="IPR001607">
    <property type="entry name" value="Znf_UBP"/>
</dbReference>
<protein>
    <recommendedName>
        <fullName evidence="3">ubiquitinyl hydrolase 1</fullName>
        <ecNumber evidence="3">3.4.19.12</ecNumber>
    </recommendedName>
</protein>
<dbReference type="GO" id="GO:0006508">
    <property type="term" value="P:proteolysis"/>
    <property type="evidence" value="ECO:0007669"/>
    <property type="project" value="UniProtKB-KW"/>
</dbReference>
<dbReference type="PROSITE" id="PS00972">
    <property type="entry name" value="USP_1"/>
    <property type="match status" value="1"/>
</dbReference>
<keyword evidence="10" id="KW-0788">Thiol protease</keyword>
<dbReference type="PROSITE" id="PS50235">
    <property type="entry name" value="USP_3"/>
    <property type="match status" value="1"/>
</dbReference>
<dbReference type="SUPFAM" id="SSF57850">
    <property type="entry name" value="RING/U-box"/>
    <property type="match status" value="1"/>
</dbReference>
<evidence type="ECO:0000256" key="4">
    <source>
        <dbReference type="ARBA" id="ARBA00022670"/>
    </source>
</evidence>
<dbReference type="SMART" id="SM00165">
    <property type="entry name" value="UBA"/>
    <property type="match status" value="2"/>
</dbReference>
<keyword evidence="4" id="KW-0645">Protease</keyword>
<dbReference type="GO" id="GO:0016579">
    <property type="term" value="P:protein deubiquitination"/>
    <property type="evidence" value="ECO:0007669"/>
    <property type="project" value="InterPro"/>
</dbReference>
<dbReference type="Gene3D" id="3.30.40.10">
    <property type="entry name" value="Zinc/RING finger domain, C3HC4 (zinc finger)"/>
    <property type="match status" value="2"/>
</dbReference>
<dbReference type="InterPro" id="IPR003958">
    <property type="entry name" value="CBFA_NFYB_domain"/>
</dbReference>
<evidence type="ECO:0000256" key="2">
    <source>
        <dbReference type="ARBA" id="ARBA00009085"/>
    </source>
</evidence>
<evidence type="ECO:0000256" key="12">
    <source>
        <dbReference type="PROSITE-ProRule" id="PRU00502"/>
    </source>
</evidence>
<reference evidence="17 18" key="2">
    <citation type="submission" date="2018-11" db="EMBL/GenBank/DDBJ databases">
        <authorList>
            <consortium name="Pathogen Informatics"/>
        </authorList>
    </citation>
    <scope>NUCLEOTIDE SEQUENCE [LARGE SCALE GENOMIC DNA]</scope>
</reference>
<comment type="catalytic activity">
    <reaction evidence="1">
        <text>Thiol-dependent hydrolysis of ester, thioester, amide, peptide and isopeptide bonds formed by the C-terminal Gly of ubiquitin (a 76-residue protein attached to proteins as an intracellular targeting signal).</text>
        <dbReference type="EC" id="3.4.19.12"/>
    </reaction>
</comment>
<dbReference type="InterPro" id="IPR018200">
    <property type="entry name" value="USP_CS"/>
</dbReference>
<comment type="similarity">
    <text evidence="2">Belongs to the peptidase C19 family.</text>
</comment>
<evidence type="ECO:0000313" key="17">
    <source>
        <dbReference type="EMBL" id="VDN98783.1"/>
    </source>
</evidence>
<evidence type="ECO:0000256" key="7">
    <source>
        <dbReference type="ARBA" id="ARBA00022771"/>
    </source>
</evidence>
<dbReference type="Pfam" id="PF00627">
    <property type="entry name" value="UBA"/>
    <property type="match status" value="1"/>
</dbReference>
<dbReference type="InterPro" id="IPR015940">
    <property type="entry name" value="UBA"/>
</dbReference>
<dbReference type="SUPFAM" id="SSF46934">
    <property type="entry name" value="UBA-like"/>
    <property type="match status" value="1"/>
</dbReference>
<accession>A0A0R3T787</accession>
<dbReference type="PROSITE" id="PS50030">
    <property type="entry name" value="UBA"/>
    <property type="match status" value="2"/>
</dbReference>
<dbReference type="CDD" id="cd02257">
    <property type="entry name" value="Peptidase_C19"/>
    <property type="match status" value="1"/>
</dbReference>
<dbReference type="InterPro" id="IPR041432">
    <property type="entry name" value="UBP13_Znf-UBP_var"/>
</dbReference>
<keyword evidence="18" id="KW-1185">Reference proteome</keyword>
<dbReference type="EC" id="3.4.19.12" evidence="3"/>
<dbReference type="Gene3D" id="1.10.20.10">
    <property type="entry name" value="Histone, subunit A"/>
    <property type="match status" value="1"/>
</dbReference>
<dbReference type="STRING" id="102285.A0A0R3T787"/>
<evidence type="ECO:0000256" key="13">
    <source>
        <dbReference type="SAM" id="MobiDB-lite"/>
    </source>
</evidence>
<proteinExistence type="inferred from homology"/>
<dbReference type="InterPro" id="IPR028889">
    <property type="entry name" value="USP"/>
</dbReference>
<sequence>MEKFGNVDSLISSPTKDTKAYKDECVFSFSAPDDENGLFICLRNFIGIGQQYLGEYVNKTGHTLFLQYKIVKVIKEKAPCDLEPQPKKLAIGLPGGFELPHDKYEVTERWNLFRYPDLRSPDIPNPKEHSDKSDTSHLASLGLSSKLTLSINHIQRCDSAILISERESAAQAWEAENLCPVSKYAENLAQLNNGVKVPPSGNKCHKCDLVTNLWMNLSDGTISCGRRFWDGSGGNNHAIEHYERTKYPLAVKLGTITPTSAEVFSYPEDDMVTDPLLSQHLAHFGIDMQTAQKNDQTVMELEIAANERLGEWLTLQESDKTLQPLYGPGLTGLCNLGNSCYINAAMQVIFATDFFRKRYTLHLPKFVSSAIDAIAKSGNAANAVDFFGLQMSKLGQALCSGAYSFPIVDISDLKSGEVVPKQPGIRPRMFRNLIGSTCSEFATKQQKDVQEFLSHLFDLIEREVKENKVKLDEPSPLSALTFMVEERLECGSTHKVQYKDHSEQILRLPIPLEAATNVEEVAAFENRKLEAEKAGVPFKEDPIYLKIGIDACISSWAAQNVVSDFISPATEPPGQRTFALQSSRFSTFPDLLCIQMLKFTLDEKWLPHKLHVAIQLDPNSSEDGRPRPEWRLDLSALKAPGGLQPGEVLMPNISCAVCQAKIGKVFPRCNAGYRLISNSIVLCFEIGDVSETSAQTQSGPAVDESVVEQLQTMGFSRNACIRACMAMNSNAEEASNWLMAHIEDSNLNDPIQSFGAPSSVDCSSVDPSALNMLLEMGIAKELAQRALEVCSNRIEEAINMAFTNPEELLNPVETLKQQDGSSSARAMGTETSKEGLSDGDPSRYELIAFISHMGRSTASGHYVCHIKRSALCKGIPGLVSACETTPCRPDNEDEWVIFNDEKVCRTQEMSEKSDDLYLPYAVIMRIVKEAFPEDSNVIVSREARSALSKAASSFVLCVSTMASAHCEAGKRKTLAASDIIGALRDMQFGHFESPLLQFIENYRALVAAKKSTKKVSINVDEGVEIMQVHEEVL</sequence>
<dbReference type="CDD" id="cd22928">
    <property type="entry name" value="HFD_POLE3_DPB4"/>
    <property type="match status" value="1"/>
</dbReference>
<evidence type="ECO:0000256" key="5">
    <source>
        <dbReference type="ARBA" id="ARBA00022723"/>
    </source>
</evidence>
<keyword evidence="8" id="KW-0833">Ubl conjugation pathway</keyword>
<dbReference type="Proteomes" id="UP000278807">
    <property type="component" value="Unassembled WGS sequence"/>
</dbReference>
<gene>
    <name evidence="17" type="ORF">HNAJ_LOCUS2924</name>
</gene>
<feature type="domain" description="USP" evidence="15">
    <location>
        <begin position="331"/>
        <end position="923"/>
    </location>
</feature>
<dbReference type="SMART" id="SM00290">
    <property type="entry name" value="ZnF_UBP"/>
    <property type="match status" value="1"/>
</dbReference>
<evidence type="ECO:0000256" key="1">
    <source>
        <dbReference type="ARBA" id="ARBA00000707"/>
    </source>
</evidence>
<organism evidence="19">
    <name type="scientific">Rodentolepis nana</name>
    <name type="common">Dwarf tapeworm</name>
    <name type="synonym">Hymenolepis nana</name>
    <dbReference type="NCBI Taxonomy" id="102285"/>
    <lineage>
        <taxon>Eukaryota</taxon>
        <taxon>Metazoa</taxon>
        <taxon>Spiralia</taxon>
        <taxon>Lophotrochozoa</taxon>
        <taxon>Platyhelminthes</taxon>
        <taxon>Cestoda</taxon>
        <taxon>Eucestoda</taxon>
        <taxon>Cyclophyllidea</taxon>
        <taxon>Hymenolepididae</taxon>
        <taxon>Rodentolepis</taxon>
    </lineage>
</organism>
<evidence type="ECO:0000259" key="15">
    <source>
        <dbReference type="PROSITE" id="PS50235"/>
    </source>
</evidence>
<dbReference type="InterPro" id="IPR038765">
    <property type="entry name" value="Papain-like_cys_pep_sf"/>
</dbReference>
<evidence type="ECO:0000256" key="3">
    <source>
        <dbReference type="ARBA" id="ARBA00012759"/>
    </source>
</evidence>
<feature type="domain" description="UBP-type" evidence="16">
    <location>
        <begin position="180"/>
        <end position="288"/>
    </location>
</feature>
<keyword evidence="11" id="KW-0862">Zinc</keyword>
<dbReference type="Pfam" id="PF00443">
    <property type="entry name" value="UCH"/>
    <property type="match status" value="1"/>
</dbReference>
<dbReference type="Gene3D" id="1.10.8.10">
    <property type="entry name" value="DNA helicase RuvA subunit, C-terminal domain"/>
    <property type="match status" value="2"/>
</dbReference>
<dbReference type="FunFam" id="3.30.40.10:FF:000026">
    <property type="entry name" value="Ubiquitin carboxyl-terminal hydrolase"/>
    <property type="match status" value="1"/>
</dbReference>
<keyword evidence="6" id="KW-0677">Repeat</keyword>
<dbReference type="SUPFAM" id="SSF54001">
    <property type="entry name" value="Cysteine proteinases"/>
    <property type="match status" value="1"/>
</dbReference>
<dbReference type="GO" id="GO:0004843">
    <property type="term" value="F:cysteine-type deubiquitinase activity"/>
    <property type="evidence" value="ECO:0007669"/>
    <property type="project" value="UniProtKB-EC"/>
</dbReference>
<dbReference type="PROSITE" id="PS00973">
    <property type="entry name" value="USP_2"/>
    <property type="match status" value="1"/>
</dbReference>
<dbReference type="OrthoDB" id="361536at2759"/>
<evidence type="ECO:0000259" key="14">
    <source>
        <dbReference type="PROSITE" id="PS50030"/>
    </source>
</evidence>
<feature type="domain" description="UBA" evidence="14">
    <location>
        <begin position="701"/>
        <end position="741"/>
    </location>
</feature>
<evidence type="ECO:0000313" key="18">
    <source>
        <dbReference type="Proteomes" id="UP000278807"/>
    </source>
</evidence>
<evidence type="ECO:0000256" key="6">
    <source>
        <dbReference type="ARBA" id="ARBA00022737"/>
    </source>
</evidence>
<dbReference type="SUPFAM" id="SSF47113">
    <property type="entry name" value="Histone-fold"/>
    <property type="match status" value="1"/>
</dbReference>
<keyword evidence="7 12" id="KW-0863">Zinc-finger</keyword>
<dbReference type="InterPro" id="IPR001394">
    <property type="entry name" value="Peptidase_C19_UCH"/>
</dbReference>